<dbReference type="Pfam" id="PF12138">
    <property type="entry name" value="Spherulin4"/>
    <property type="match status" value="1"/>
</dbReference>
<keyword evidence="2" id="KW-1185">Reference proteome</keyword>
<dbReference type="PANTHER" id="PTHR35040">
    <property type="match status" value="1"/>
</dbReference>
<dbReference type="OrthoDB" id="5342184at2759"/>
<protein>
    <submittedName>
        <fullName evidence="1">Spherulation-specific family 4</fullName>
    </submittedName>
</protein>
<dbReference type="EMBL" id="JAGMWT010000003">
    <property type="protein sequence ID" value="KAH7132146.1"/>
    <property type="molecule type" value="Genomic_DNA"/>
</dbReference>
<sequence>MSILVPLYIYPWAGVWDPMYWVANTNPHINFSVIVNPCSGPCIASKPEDVYITELPKLKNYPNIKTLGYVATNYTNKPLESVLAEIDTYAKWPQLLGDERFAVDGIFFDETPGAYDWRWHDYLKRAAEQVKTSPGLGKRTVIHNPGTIPYIPWNYLDIADVTVVFEETFAKYIDATTFNNIKNLPANSNLTKDHFAVMIHTVPNIPDELVEWVARQLKNTVGWSFLSSVGAADAWHSFSTLFGPYINKFGALK</sequence>
<dbReference type="AlphaFoldDB" id="A0A9P9E8Z5"/>
<dbReference type="InterPro" id="IPR021986">
    <property type="entry name" value="Spherulin4"/>
</dbReference>
<organism evidence="1 2">
    <name type="scientific">Dendryphion nanum</name>
    <dbReference type="NCBI Taxonomy" id="256645"/>
    <lineage>
        <taxon>Eukaryota</taxon>
        <taxon>Fungi</taxon>
        <taxon>Dikarya</taxon>
        <taxon>Ascomycota</taxon>
        <taxon>Pezizomycotina</taxon>
        <taxon>Dothideomycetes</taxon>
        <taxon>Pleosporomycetidae</taxon>
        <taxon>Pleosporales</taxon>
        <taxon>Torulaceae</taxon>
        <taxon>Dendryphion</taxon>
    </lineage>
</organism>
<evidence type="ECO:0000313" key="1">
    <source>
        <dbReference type="EMBL" id="KAH7132146.1"/>
    </source>
</evidence>
<comment type="caution">
    <text evidence="1">The sequence shown here is derived from an EMBL/GenBank/DDBJ whole genome shotgun (WGS) entry which is preliminary data.</text>
</comment>
<proteinExistence type="predicted"/>
<reference evidence="1" key="1">
    <citation type="journal article" date="2021" name="Nat. Commun.">
        <title>Genetic determinants of endophytism in the Arabidopsis root mycobiome.</title>
        <authorList>
            <person name="Mesny F."/>
            <person name="Miyauchi S."/>
            <person name="Thiergart T."/>
            <person name="Pickel B."/>
            <person name="Atanasova L."/>
            <person name="Karlsson M."/>
            <person name="Huettel B."/>
            <person name="Barry K.W."/>
            <person name="Haridas S."/>
            <person name="Chen C."/>
            <person name="Bauer D."/>
            <person name="Andreopoulos W."/>
            <person name="Pangilinan J."/>
            <person name="LaButti K."/>
            <person name="Riley R."/>
            <person name="Lipzen A."/>
            <person name="Clum A."/>
            <person name="Drula E."/>
            <person name="Henrissat B."/>
            <person name="Kohler A."/>
            <person name="Grigoriev I.V."/>
            <person name="Martin F.M."/>
            <person name="Hacquard S."/>
        </authorList>
    </citation>
    <scope>NUCLEOTIDE SEQUENCE</scope>
    <source>
        <strain evidence="1">MPI-CAGE-CH-0243</strain>
    </source>
</reference>
<name>A0A9P9E8Z5_9PLEO</name>
<gene>
    <name evidence="1" type="ORF">B0J11DRAFT_612301</name>
</gene>
<accession>A0A9P9E8Z5</accession>
<dbReference type="PANTHER" id="PTHR35040:SF7">
    <property type="entry name" value="FIBRONECTIN TYPE-III DOMAIN-CONTAINING PROTEIN-RELATED"/>
    <property type="match status" value="1"/>
</dbReference>
<dbReference type="Proteomes" id="UP000700596">
    <property type="component" value="Unassembled WGS sequence"/>
</dbReference>
<evidence type="ECO:0000313" key="2">
    <source>
        <dbReference type="Proteomes" id="UP000700596"/>
    </source>
</evidence>